<reference evidence="3 4" key="1">
    <citation type="submission" date="2018-06" db="EMBL/GenBank/DDBJ databases">
        <title>Comparative analysis of microorganisms from saline springs in Andes Mountain Range, Colombia.</title>
        <authorList>
            <person name="Rubin E."/>
        </authorList>
    </citation>
    <scope>NUCLEOTIDE SEQUENCE [LARGE SCALE GENOMIC DNA]</scope>
    <source>
        <strain evidence="3 4">USBA-857</strain>
    </source>
</reference>
<evidence type="ECO:0000313" key="3">
    <source>
        <dbReference type="EMBL" id="RAR62782.1"/>
    </source>
</evidence>
<feature type="region of interest" description="Disordered" evidence="1">
    <location>
        <begin position="241"/>
        <end position="271"/>
    </location>
</feature>
<feature type="compositionally biased region" description="Low complexity" evidence="1">
    <location>
        <begin position="80"/>
        <end position="95"/>
    </location>
</feature>
<gene>
    <name evidence="3" type="ORF">BCL93_10312</name>
</gene>
<organism evidence="3 4">
    <name type="scientific">Onishia taeanensis</name>
    <dbReference type="NCBI Taxonomy" id="284577"/>
    <lineage>
        <taxon>Bacteria</taxon>
        <taxon>Pseudomonadati</taxon>
        <taxon>Pseudomonadota</taxon>
        <taxon>Gammaproteobacteria</taxon>
        <taxon>Oceanospirillales</taxon>
        <taxon>Halomonadaceae</taxon>
        <taxon>Onishia</taxon>
    </lineage>
</organism>
<dbReference type="AlphaFoldDB" id="A0A328XS25"/>
<dbReference type="RefSeq" id="WP_112053998.1">
    <property type="nucleotide sequence ID" value="NZ_QLSX01000003.1"/>
</dbReference>
<dbReference type="EMBL" id="QLSX01000003">
    <property type="protein sequence ID" value="RAR62782.1"/>
    <property type="molecule type" value="Genomic_DNA"/>
</dbReference>
<proteinExistence type="predicted"/>
<feature type="compositionally biased region" description="Low complexity" evidence="1">
    <location>
        <begin position="242"/>
        <end position="254"/>
    </location>
</feature>
<protein>
    <submittedName>
        <fullName evidence="3">Anti-sigma-K factor RskA</fullName>
    </submittedName>
</protein>
<dbReference type="GO" id="GO:0005886">
    <property type="term" value="C:plasma membrane"/>
    <property type="evidence" value="ECO:0007669"/>
    <property type="project" value="InterPro"/>
</dbReference>
<dbReference type="InterPro" id="IPR018764">
    <property type="entry name" value="RskA_C"/>
</dbReference>
<evidence type="ECO:0000256" key="1">
    <source>
        <dbReference type="SAM" id="MobiDB-lite"/>
    </source>
</evidence>
<comment type="caution">
    <text evidence="3">The sequence shown here is derived from an EMBL/GenBank/DDBJ whole genome shotgun (WGS) entry which is preliminary data.</text>
</comment>
<feature type="domain" description="Anti-sigma K factor RskA C-terminal" evidence="2">
    <location>
        <begin position="129"/>
        <end position="253"/>
    </location>
</feature>
<sequence length="271" mass="28992">MTEHDDLDMLAAEYALGTLDADTRADVATRRQQEPELAALILAWEARLAPLSDEAVPVAPGPELRARIEQRIDSLEADAQRQQAEQTPTQTPDQAPTRKPEQAATSATAHSQVVALRRRLVHWQWSTGLASAAALVLAVIIAGPLGKAPSDPSFIAVFQEDDRQPAFMLSVDLSNKQLHVLPVSAEPLANKSYQLWIKDDSLGPNPRSVGVLNDDLSLEAGALSDYDPALLKRATFGISIEPSGGSPTGQPTGSAIHGYLYPTGQAGGQRL</sequence>
<accession>A0A328XS25</accession>
<dbReference type="OrthoDB" id="5298046at2"/>
<feature type="region of interest" description="Disordered" evidence="1">
    <location>
        <begin position="77"/>
        <end position="109"/>
    </location>
</feature>
<name>A0A328XS25_9GAMM</name>
<dbReference type="Pfam" id="PF10099">
    <property type="entry name" value="RskA_C"/>
    <property type="match status" value="1"/>
</dbReference>
<evidence type="ECO:0000313" key="4">
    <source>
        <dbReference type="Proteomes" id="UP000249700"/>
    </source>
</evidence>
<evidence type="ECO:0000259" key="2">
    <source>
        <dbReference type="Pfam" id="PF10099"/>
    </source>
</evidence>
<dbReference type="Proteomes" id="UP000249700">
    <property type="component" value="Unassembled WGS sequence"/>
</dbReference>